<dbReference type="Pfam" id="PF00149">
    <property type="entry name" value="Metallophos"/>
    <property type="match status" value="1"/>
</dbReference>
<feature type="region of interest" description="Disordered" evidence="5">
    <location>
        <begin position="3349"/>
        <end position="3372"/>
    </location>
</feature>
<dbReference type="EC" id="3.1.3.16" evidence="4"/>
<feature type="domain" description="Serine/threonine specific protein phosphatases" evidence="6">
    <location>
        <begin position="569"/>
        <end position="574"/>
    </location>
</feature>
<feature type="compositionally biased region" description="Basic and acidic residues" evidence="5">
    <location>
        <begin position="2945"/>
        <end position="2959"/>
    </location>
</feature>
<feature type="compositionally biased region" description="Polar residues" evidence="5">
    <location>
        <begin position="2577"/>
        <end position="2588"/>
    </location>
</feature>
<evidence type="ECO:0000313" key="8">
    <source>
        <dbReference type="Proteomes" id="UP000038009"/>
    </source>
</evidence>
<comment type="similarity">
    <text evidence="4">Belongs to the PPP phosphatase family.</text>
</comment>
<dbReference type="Gene3D" id="3.60.21.10">
    <property type="match status" value="1"/>
</dbReference>
<feature type="compositionally biased region" description="Low complexity" evidence="5">
    <location>
        <begin position="3349"/>
        <end position="3359"/>
    </location>
</feature>
<dbReference type="PANTHER" id="PTHR45668:SF5">
    <property type="entry name" value="SERINE_THREONINE-PROTEIN PHOSPHATASE 5"/>
    <property type="match status" value="1"/>
</dbReference>
<feature type="region of interest" description="Disordered" evidence="5">
    <location>
        <begin position="2844"/>
        <end position="3309"/>
    </location>
</feature>
<dbReference type="GO" id="GO:0046872">
    <property type="term" value="F:metal ion binding"/>
    <property type="evidence" value="ECO:0007669"/>
    <property type="project" value="UniProtKB-KW"/>
</dbReference>
<feature type="region of interest" description="Disordered" evidence="5">
    <location>
        <begin position="2321"/>
        <end position="2344"/>
    </location>
</feature>
<feature type="region of interest" description="Disordered" evidence="5">
    <location>
        <begin position="1212"/>
        <end position="1235"/>
    </location>
</feature>
<feature type="compositionally biased region" description="Low complexity" evidence="5">
    <location>
        <begin position="1356"/>
        <end position="1366"/>
    </location>
</feature>
<feature type="region of interest" description="Disordered" evidence="5">
    <location>
        <begin position="1156"/>
        <end position="1187"/>
    </location>
</feature>
<dbReference type="EMBL" id="LJSK01000368">
    <property type="protein sequence ID" value="KPI83485.1"/>
    <property type="molecule type" value="Genomic_DNA"/>
</dbReference>
<feature type="compositionally biased region" description="Polar residues" evidence="5">
    <location>
        <begin position="2229"/>
        <end position="2238"/>
    </location>
</feature>
<feature type="region of interest" description="Disordered" evidence="5">
    <location>
        <begin position="253"/>
        <end position="299"/>
    </location>
</feature>
<evidence type="ECO:0000313" key="7">
    <source>
        <dbReference type="EMBL" id="KPI83485.1"/>
    </source>
</evidence>
<dbReference type="InterPro" id="IPR051134">
    <property type="entry name" value="PPP_phosphatase"/>
</dbReference>
<feature type="compositionally biased region" description="Polar residues" evidence="5">
    <location>
        <begin position="1537"/>
        <end position="1546"/>
    </location>
</feature>
<feature type="region of interest" description="Disordered" evidence="5">
    <location>
        <begin position="2556"/>
        <end position="2603"/>
    </location>
</feature>
<feature type="compositionally biased region" description="Basic and acidic residues" evidence="5">
    <location>
        <begin position="3277"/>
        <end position="3292"/>
    </location>
</feature>
<gene>
    <name evidence="7" type="ORF">ABL78_7480</name>
</gene>
<feature type="compositionally biased region" description="Low complexity" evidence="5">
    <location>
        <begin position="3401"/>
        <end position="3421"/>
    </location>
</feature>
<feature type="compositionally biased region" description="Low complexity" evidence="5">
    <location>
        <begin position="963"/>
        <end position="974"/>
    </location>
</feature>
<feature type="compositionally biased region" description="Polar residues" evidence="5">
    <location>
        <begin position="3016"/>
        <end position="3056"/>
    </location>
</feature>
<dbReference type="OMA" id="CIATANT"/>
<dbReference type="Proteomes" id="UP000038009">
    <property type="component" value="Unassembled WGS sequence"/>
</dbReference>
<feature type="compositionally biased region" description="Polar residues" evidence="5">
    <location>
        <begin position="3225"/>
        <end position="3236"/>
    </location>
</feature>
<evidence type="ECO:0000259" key="6">
    <source>
        <dbReference type="PROSITE" id="PS00125"/>
    </source>
</evidence>
<reference evidence="7 8" key="1">
    <citation type="journal article" date="2015" name="PLoS Pathog.">
        <title>Leptomonas seymouri: Adaptations to the Dixenous Life Cycle Analyzed by Genome Sequencing, Transcriptome Profiling and Co-infection with Leishmania donovani.</title>
        <authorList>
            <person name="Kraeva N."/>
            <person name="Butenko A."/>
            <person name="Hlavacova J."/>
            <person name="Kostygov A."/>
            <person name="Myskova J."/>
            <person name="Grybchuk D."/>
            <person name="Lestinova T."/>
            <person name="Votypka J."/>
            <person name="Volf P."/>
            <person name="Opperdoes F."/>
            <person name="Flegontov P."/>
            <person name="Lukes J."/>
            <person name="Yurchenko V."/>
        </authorList>
    </citation>
    <scope>NUCLEOTIDE SEQUENCE [LARGE SCALE GENOMIC DNA]</scope>
    <source>
        <strain evidence="7 8">ATCC 30220</strain>
    </source>
</reference>
<keyword evidence="8" id="KW-1185">Reference proteome</keyword>
<dbReference type="GO" id="GO:0004722">
    <property type="term" value="F:protein serine/threonine phosphatase activity"/>
    <property type="evidence" value="ECO:0007669"/>
    <property type="project" value="UniProtKB-EC"/>
</dbReference>
<feature type="region of interest" description="Disordered" evidence="5">
    <location>
        <begin position="811"/>
        <end position="830"/>
    </location>
</feature>
<evidence type="ECO:0000256" key="5">
    <source>
        <dbReference type="SAM" id="MobiDB-lite"/>
    </source>
</evidence>
<feature type="region of interest" description="Disordered" evidence="5">
    <location>
        <begin position="1643"/>
        <end position="1673"/>
    </location>
</feature>
<feature type="region of interest" description="Disordered" evidence="5">
    <location>
        <begin position="855"/>
        <end position="874"/>
    </location>
</feature>
<comment type="catalytic activity">
    <reaction evidence="4">
        <text>O-phospho-L-threonyl-[protein] + H2O = L-threonyl-[protein] + phosphate</text>
        <dbReference type="Rhea" id="RHEA:47004"/>
        <dbReference type="Rhea" id="RHEA-COMP:11060"/>
        <dbReference type="Rhea" id="RHEA-COMP:11605"/>
        <dbReference type="ChEBI" id="CHEBI:15377"/>
        <dbReference type="ChEBI" id="CHEBI:30013"/>
        <dbReference type="ChEBI" id="CHEBI:43474"/>
        <dbReference type="ChEBI" id="CHEBI:61977"/>
        <dbReference type="EC" id="3.1.3.16"/>
    </reaction>
</comment>
<feature type="compositionally biased region" description="Polar residues" evidence="5">
    <location>
        <begin position="863"/>
        <end position="874"/>
    </location>
</feature>
<dbReference type="SUPFAM" id="SSF56300">
    <property type="entry name" value="Metallo-dependent phosphatases"/>
    <property type="match status" value="1"/>
</dbReference>
<dbReference type="InterPro" id="IPR029052">
    <property type="entry name" value="Metallo-depent_PP-like"/>
</dbReference>
<keyword evidence="3" id="KW-0464">Manganese</keyword>
<feature type="region of interest" description="Disordered" evidence="5">
    <location>
        <begin position="3390"/>
        <end position="3427"/>
    </location>
</feature>
<dbReference type="OrthoDB" id="265854at2759"/>
<feature type="region of interest" description="Disordered" evidence="5">
    <location>
        <begin position="1869"/>
        <end position="1898"/>
    </location>
</feature>
<feature type="compositionally biased region" description="Polar residues" evidence="5">
    <location>
        <begin position="1367"/>
        <end position="1381"/>
    </location>
</feature>
<dbReference type="PROSITE" id="PS00125">
    <property type="entry name" value="SER_THR_PHOSPHATASE"/>
    <property type="match status" value="1"/>
</dbReference>
<feature type="compositionally biased region" description="Low complexity" evidence="5">
    <location>
        <begin position="2565"/>
        <end position="2575"/>
    </location>
</feature>
<feature type="compositionally biased region" description="Low complexity" evidence="5">
    <location>
        <begin position="2876"/>
        <end position="2885"/>
    </location>
</feature>
<comment type="cofactor">
    <cofactor evidence="1">
        <name>Mn(2+)</name>
        <dbReference type="ChEBI" id="CHEBI:29035"/>
    </cofactor>
</comment>
<feature type="region of interest" description="Disordered" evidence="5">
    <location>
        <begin position="2615"/>
        <end position="2739"/>
    </location>
</feature>
<feature type="region of interest" description="Disordered" evidence="5">
    <location>
        <begin position="2269"/>
        <end position="2309"/>
    </location>
</feature>
<sequence>MNALAQTEQAEEYIGRFALRELVEEWLTRVSAECPEDPYQYLIDEATDQRRSGGGIITCPNKWCNMTMPASRFAAHQETCNNAANWVRCVRCNLRVDAAKLSQHRMFCKLERCTFCGEMVLPRMLPMCPYRNVAKAERDGQVAMHRRARRLEKELTDAVPLITCGSLNSLQSEELRSGASPPLPLPLPLPPSNSSIKRIAGTVAVAHCGAEVKPIMKTPSIASASLAQKTASGCGQSSEAEQDNENKAALSVSVAVHASSDRSKRRKKGSDKNNGGGVHASTSGAPDGSTGPSVPRPSFPAFLPSDIALQEKLKSYPDSLVTALTTIQGIWRRNMTLHLFREKVFSAVWRHMDSAQEGAAKQGKESAAIRLVERNLRSESRISAIDENGNQGCSSSSMTAVSAATTGGGSKVLSASGVNGVVKDSDLFADEEPTPSFQSDPVHISDAPLSNGGFMRVADFEALTRHCQAREVLQFSVVLRIVRAAVKLLRQRPLVQHIAIPANSSLVVVGDLHGQMKDLEYIMDYMGPPSAERYYLFNGDFVDRGPYGCEVLVFIYGLLCTYPNSVFLNRGNHENFSTNTEYGFMTELFAKYAGRASYLLDAMSDSYEVMPLLSVIDNRVAVMHGGAPRIACKLSDIEAIGHVRDIPVEQQSTRSEQLLAELLWNDPVEKFRSRQIGMDRQGEGWRSSSRGCGVEYLANITDQFLKNNDLQLIIRSHDVKTAGFELVHKNRSITVFSASNYGRVSGNRGAVAVLTKEAEQPVFHTWFLKEDYREHQQDGLLDGGIDEFLQEDRNRRRAGGGAGAPLAAAISSSKSMGADHTKDATRTTAPAAVDATASGGAATGVDSTGSAVVAAGSGSSSSNMQNAYPHSGSAQQQTKRLNASMIATAALLSNDEYICAYYLSSGGVLDEEDLMSDANSRSSAFSDIEDRSNADNTNTAKDAAAAADGASCTALVRSCTSPSKASNASGAGSATQQWSTGGGISGVRVNSGRLTASGSRGTQVSLVSHSSSNSQAAARCGISLAQDASILIQLQTLQQIRELIYFHRYALLVAFNQVDEMHTGIVYKAEWCVVMRDVLKLDIPWYYLCQFLAPRLVVDGAPSVEYMRFLRHFDACFAIDFRLSWQKAALQRISSGLDLPEDIINAFCERPTLSVSNTSSRNANATVASSTGDVGKERNTPSLQAKSSSDFHLISPLTTTMLEFPTGSEGMLPGQRTQPGQGAIEKPSSAASVQGGSDVANAADLADADEQPFMEDERWWCDVQLDFKTFAMKVRVLSPAAAAMEDNEIFALFCFFDASMQGHVYVGDMIDSITAVIDEGDSVAEAELIVSGEIDFSTVKCVGRTEERNDARQPRSPSCSSTASSSYNEVKQSTNGVSSTKTDGDDRQSGGGRSLLASKLRMIGGKPRLMRLPSSSSSEGDATAVRSSHGRNDDGVDAEKAHFASPVAPTSDADNATRFSTVPSHAPAQELLSDFDSSELIGMGEEAVDITDSASCVAPGNRIGQSHPSGPRSSVLSMQPTAIGHDSGAMESPLKVSLSSSNTNASDAGAGPLNPEAAPPALASVVSSSDAHFAPPPSHLLVLPLEHDNDETDSNEGEKTVPWRSTGQCTGTVSVSADVTLVESAPDDCVASGDLTATAAAVAPTEERTHRSFARGEGPEKDTITVGDGGRKGRSVATANCTAAAAPTSLRRDHSFNAYAESEKSASSISIPATNISKPFDDYNTNLFQLNRGNGTGRDGVDGAGLSSPFAQQLTLEQRVNKRLAMPSWVYPTLLRVQEQLLGGYMRLRFLFQALNRSRNGRLTESEFLPLMEFMNCLLEHPLSAEQAHMLFMCVHDSAINYVQLMCNRRQQRSSSLCGDGAEMASLRRTPAGTLGDRSKSTAVQDSSPGEPTPKGNGYAYHRCLNEKNRGERYIILVEFLAFFGITPVQHEDEVEALEELLYEVTGATNTVATMTASFGDVIRESCATGTDGAGPFTRTGLELDGYAAPFSNVCAAVSASSPAPVAWAASGLDSTEKHPPTATRMKGCSIAGPAVPHVADGSDMAPHPLKNDAGANAVSPRYRGYSSAADIPVPPSTGMEISASAPLPLSHPSGLLSVDGPSSGGGAPGLHHSSFRGINPRASSCVPLGSSGALNPSVAAKRKRCPRRLKSSMVTGKGLVISDGSAMCESAATPAAPTSPSVDDVVDSLLHTASAASTPIDVFKALATLGDVCGAEITLKEVLQRLTAMQQPQSSRSLPRPQEHSHTPHMPVVLGASSLISFTSNVSEANNVSDGNDTSNPQPPPPTSCNQKRPDLVQPSAPQLHGQHRSKFYGSGAVQMNTAAPTSPMSFSRTPPPAAAPQHLPPGTDNTGARPAGCYRGSGAAPEFHFASLHATLSQSGNISCRNMTISPAPVLTPPPPHTLPLGCGVNTTNNNSSFLELSMTSLSVRPYTLNQTTEQRVTVPFKAPVGPQHATHGLSSMPSFGHTNNPVMGSHWGANGTSLDYASRRGSYELLHGVAGASMPGSGPRYRQSVHGPRMAKHGAVTVLVNAASAARESELISMSLVPLLAPPAPPTRHRVMQSSSSAALSDASRPCSSAASNRDTGSSTSTTAQRSQRPSLQYQLPAEIAAAAVTGGGGDGGSSPQSNVDTADSGGADASKKDVRWSRRSSSAMPSPPTCSTAPQTWRPSSPNLVHDEEVPAVGGTNPKAEPKASMKKTPADSGTAPSQAVPPADTAAATGVHATAEPSREPSRTKAKLDSCIATANTIQSKSHLTACTSPEAPARPLANSSVGAISGGGGKPSIPAPPPLQLNYGDLHDHASVNSACSSQLTPLPNSSKAFLKPRPGETTAAEALAALMPQKPSITCSDHRGNGEGAGASMKVADQLSRKAESASSRSIASPVAPPSPTSALPIETGTVPSDACSATSTHDKDSSTALQASRTTSTTDVPTTALNASGPPLQHEREGAGRGKHPEKSSGYGPAARNALTARDSSRSKSNSKKSGANTGGRAPPGSVEKFSASPSPKAEDAATAENSSRATKRNGSPLNSESSKPCTGDTNVPNKKRSNASSDTAPYEPSGPLTPLDEKPMPCAPVQGRGKRLPPPNTRVPLKSSLATPDAMQNMYSPSLSGNGGGGGASVAAGRGGRPINVNGNSSPRTAVKSNGRGCGAASSARKPDSNTTTTAVIAQMPSTIPDKSITASARRPQPEGRGNAADSVTDAAGGSPVTAYTTCLTSHVPLGRSTSIPATPESPTKSERAPTAKSAIANRTVQGGKGRKNQLGGDGPTALRSGRIRSESEDGSQRSKDNATHPVRNFSTEPTVHPLPLPHLQAQADATLTLAVSTNTPGGDADHANLYPLPAVDRVASGGASSSMSSPDNAHHSRDVGSRLASTKSLSLLPLPYMLPSTNSASLRRESSSGAAASLMGANKSSTGSSESSDSKRAAAQELMDVKVVDEDARIVSTCPHAALSPLLHKHPILTPLGPATKQQMF</sequence>
<feature type="compositionally biased region" description="Polar residues" evidence="5">
    <location>
        <begin position="2269"/>
        <end position="2281"/>
    </location>
</feature>
<feature type="compositionally biased region" description="Polar residues" evidence="5">
    <location>
        <begin position="1881"/>
        <end position="1890"/>
    </location>
</feature>
<dbReference type="SMART" id="SM00156">
    <property type="entry name" value="PP2Ac"/>
    <property type="match status" value="1"/>
</dbReference>
<feature type="region of interest" description="Disordered" evidence="5">
    <location>
        <begin position="1496"/>
        <end position="1556"/>
    </location>
</feature>
<keyword evidence="2" id="KW-0479">Metal-binding</keyword>
<dbReference type="PRINTS" id="PR00114">
    <property type="entry name" value="STPHPHTASE"/>
</dbReference>
<feature type="compositionally biased region" description="Low complexity" evidence="5">
    <location>
        <begin position="2926"/>
        <end position="2935"/>
    </location>
</feature>
<feature type="region of interest" description="Disordered" evidence="5">
    <location>
        <begin position="963"/>
        <end position="986"/>
    </location>
</feature>
<feature type="compositionally biased region" description="Polar residues" evidence="5">
    <location>
        <begin position="3134"/>
        <end position="3145"/>
    </location>
</feature>
<evidence type="ECO:0000256" key="1">
    <source>
        <dbReference type="ARBA" id="ARBA00001936"/>
    </source>
</evidence>
<dbReference type="CDD" id="cd22961">
    <property type="entry name" value="DD_TEX55-like"/>
    <property type="match status" value="1"/>
</dbReference>
<feature type="compositionally biased region" description="Polar residues" evidence="5">
    <location>
        <begin position="2321"/>
        <end position="2334"/>
    </location>
</feature>
<dbReference type="PANTHER" id="PTHR45668">
    <property type="entry name" value="SERINE/THREONINE-PROTEIN PHOSPHATASE 5-RELATED"/>
    <property type="match status" value="1"/>
</dbReference>
<protein>
    <recommendedName>
        <fullName evidence="4">Serine/threonine-protein phosphatase</fullName>
        <ecNumber evidence="4">3.1.3.16</ecNumber>
    </recommendedName>
</protein>
<feature type="compositionally biased region" description="Polar residues" evidence="5">
    <location>
        <begin position="1503"/>
        <end position="1520"/>
    </location>
</feature>
<accession>A0A0N1I1W8</accession>
<organism evidence="7 8">
    <name type="scientific">Leptomonas seymouri</name>
    <dbReference type="NCBI Taxonomy" id="5684"/>
    <lineage>
        <taxon>Eukaryota</taxon>
        <taxon>Discoba</taxon>
        <taxon>Euglenozoa</taxon>
        <taxon>Kinetoplastea</taxon>
        <taxon>Metakinetoplastina</taxon>
        <taxon>Trypanosomatida</taxon>
        <taxon>Trypanosomatidae</taxon>
        <taxon>Leishmaniinae</taxon>
        <taxon>Leptomonas</taxon>
    </lineage>
</organism>
<feature type="compositionally biased region" description="Polar residues" evidence="5">
    <location>
        <begin position="2661"/>
        <end position="2675"/>
    </location>
</feature>
<feature type="compositionally biased region" description="Polar residues" evidence="5">
    <location>
        <begin position="3162"/>
        <end position="3175"/>
    </location>
</feature>
<evidence type="ECO:0000256" key="3">
    <source>
        <dbReference type="ARBA" id="ARBA00023211"/>
    </source>
</evidence>
<evidence type="ECO:0000256" key="2">
    <source>
        <dbReference type="ARBA" id="ARBA00022723"/>
    </source>
</evidence>
<feature type="compositionally biased region" description="Basic and acidic residues" evidence="5">
    <location>
        <begin position="2730"/>
        <end position="2739"/>
    </location>
</feature>
<feature type="region of interest" description="Disordered" evidence="5">
    <location>
        <begin position="2229"/>
        <end position="2250"/>
    </location>
</feature>
<feature type="region of interest" description="Disordered" evidence="5">
    <location>
        <begin position="1345"/>
        <end position="1437"/>
    </location>
</feature>
<feature type="region of interest" description="Disordered" evidence="5">
    <location>
        <begin position="920"/>
        <end position="940"/>
    </location>
</feature>
<feature type="compositionally biased region" description="Gly residues" evidence="5">
    <location>
        <begin position="3114"/>
        <end position="3129"/>
    </location>
</feature>
<dbReference type="InterPro" id="IPR004843">
    <property type="entry name" value="Calcineurin-like_PHP"/>
</dbReference>
<proteinExistence type="inferred from homology"/>
<feature type="compositionally biased region" description="Polar residues" evidence="5">
    <location>
        <begin position="1156"/>
        <end position="1172"/>
    </location>
</feature>
<dbReference type="VEuPathDB" id="TriTrypDB:Lsey_0368_0030"/>
<evidence type="ECO:0000256" key="4">
    <source>
        <dbReference type="RuleBase" id="RU004273"/>
    </source>
</evidence>
<keyword evidence="4" id="KW-0378">Hydrolase</keyword>
<name>A0A0N1I1W8_LEPSE</name>
<dbReference type="InterPro" id="IPR006186">
    <property type="entry name" value="Ser/Thr-sp_prot-phosphatase"/>
</dbReference>
<comment type="caution">
    <text evidence="7">The sequence shown here is derived from an EMBL/GenBank/DDBJ whole genome shotgun (WGS) entry which is preliminary data.</text>
</comment>